<comment type="caution">
    <text evidence="2">The sequence shown here is derived from an EMBL/GenBank/DDBJ whole genome shotgun (WGS) entry which is preliminary data.</text>
</comment>
<gene>
    <name evidence="2" type="ORF">A3D99_02395</name>
</gene>
<protein>
    <recommendedName>
        <fullName evidence="4">Septum formation initiator</fullName>
    </recommendedName>
</protein>
<dbReference type="InterPro" id="IPR007060">
    <property type="entry name" value="FtsL/DivIC"/>
</dbReference>
<keyword evidence="1" id="KW-0175">Coiled coil</keyword>
<accession>A0A1G1X248</accession>
<evidence type="ECO:0000313" key="3">
    <source>
        <dbReference type="Proteomes" id="UP000177528"/>
    </source>
</evidence>
<sequence>MAVFRPQIVLAITGVIALLILFSLAQEANRRWQIQREVSRLEQEVSDMEKSLVALQQLNEYFRTPDYKERLAREQLNFRAPGEKVVLIPERSGVPVATTKATQEQKVVSIPLRWWYLFFVDSSTK</sequence>
<name>A0A1G1X248_9BACT</name>
<proteinExistence type="predicted"/>
<feature type="coiled-coil region" evidence="1">
    <location>
        <begin position="24"/>
        <end position="58"/>
    </location>
</feature>
<dbReference type="EMBL" id="MHHR01000023">
    <property type="protein sequence ID" value="OGY34079.1"/>
    <property type="molecule type" value="Genomic_DNA"/>
</dbReference>
<reference evidence="2 3" key="1">
    <citation type="journal article" date="2016" name="Nat. Commun.">
        <title>Thousands of microbial genomes shed light on interconnected biogeochemical processes in an aquifer system.</title>
        <authorList>
            <person name="Anantharaman K."/>
            <person name="Brown C.T."/>
            <person name="Hug L.A."/>
            <person name="Sharon I."/>
            <person name="Castelle C.J."/>
            <person name="Probst A.J."/>
            <person name="Thomas B.C."/>
            <person name="Singh A."/>
            <person name="Wilkins M.J."/>
            <person name="Karaoz U."/>
            <person name="Brodie E.L."/>
            <person name="Williams K.H."/>
            <person name="Hubbard S.S."/>
            <person name="Banfield J.F."/>
        </authorList>
    </citation>
    <scope>NUCLEOTIDE SEQUENCE [LARGE SCALE GENOMIC DNA]</scope>
</reference>
<dbReference type="AlphaFoldDB" id="A0A1G1X248"/>
<evidence type="ECO:0008006" key="4">
    <source>
        <dbReference type="Google" id="ProtNLM"/>
    </source>
</evidence>
<dbReference type="Proteomes" id="UP000177528">
    <property type="component" value="Unassembled WGS sequence"/>
</dbReference>
<dbReference type="Pfam" id="PF04977">
    <property type="entry name" value="DivIC"/>
    <property type="match status" value="1"/>
</dbReference>
<organism evidence="2 3">
    <name type="scientific">Candidatus Andersenbacteria bacterium RIFCSPHIGHO2_12_FULL_45_11</name>
    <dbReference type="NCBI Taxonomy" id="1797281"/>
    <lineage>
        <taxon>Bacteria</taxon>
        <taxon>Candidatus Anderseniibacteriota</taxon>
    </lineage>
</organism>
<evidence type="ECO:0000313" key="2">
    <source>
        <dbReference type="EMBL" id="OGY34079.1"/>
    </source>
</evidence>
<evidence type="ECO:0000256" key="1">
    <source>
        <dbReference type="SAM" id="Coils"/>
    </source>
</evidence>